<evidence type="ECO:0000256" key="3">
    <source>
        <dbReference type="SAM" id="MobiDB-lite"/>
    </source>
</evidence>
<evidence type="ECO:0000313" key="7">
    <source>
        <dbReference type="Proteomes" id="UP000756346"/>
    </source>
</evidence>
<protein>
    <submittedName>
        <fullName evidence="6">Pyruvate kinase-like protein</fullName>
    </submittedName>
</protein>
<dbReference type="InterPro" id="IPR052353">
    <property type="entry name" value="Benzoxazolinone_Detox_Enz"/>
</dbReference>
<gene>
    <name evidence="6" type="ORF">B0I36DRAFT_40830</name>
</gene>
<evidence type="ECO:0000259" key="5">
    <source>
        <dbReference type="PROSITE" id="PS51384"/>
    </source>
</evidence>
<evidence type="ECO:0000313" key="6">
    <source>
        <dbReference type="EMBL" id="KAH7018558.1"/>
    </source>
</evidence>
<dbReference type="InterPro" id="IPR005302">
    <property type="entry name" value="MoCF_Sase_C"/>
</dbReference>
<dbReference type="SUPFAM" id="SSF54292">
    <property type="entry name" value="2Fe-2S ferredoxin-like"/>
    <property type="match status" value="1"/>
</dbReference>
<dbReference type="GO" id="GO:0016301">
    <property type="term" value="F:kinase activity"/>
    <property type="evidence" value="ECO:0007669"/>
    <property type="project" value="UniProtKB-KW"/>
</dbReference>
<dbReference type="CDD" id="cd00207">
    <property type="entry name" value="fer2"/>
    <property type="match status" value="1"/>
</dbReference>
<dbReference type="PANTHER" id="PTHR30212:SF2">
    <property type="entry name" value="PROTEIN YIIM"/>
    <property type="match status" value="1"/>
</dbReference>
<comment type="caution">
    <text evidence="6">The sequence shown here is derived from an EMBL/GenBank/DDBJ whole genome shotgun (WGS) entry which is preliminary data.</text>
</comment>
<keyword evidence="1" id="KW-0479">Metal-binding</keyword>
<dbReference type="InterPro" id="IPR039261">
    <property type="entry name" value="FNR_nucleotide-bd"/>
</dbReference>
<dbReference type="InterPro" id="IPR017938">
    <property type="entry name" value="Riboflavin_synthase-like_b-brl"/>
</dbReference>
<dbReference type="Gene3D" id="3.10.20.30">
    <property type="match status" value="1"/>
</dbReference>
<keyword evidence="1" id="KW-0001">2Fe-2S</keyword>
<dbReference type="InterPro" id="IPR001041">
    <property type="entry name" value="2Fe-2S_ferredoxin-type"/>
</dbReference>
<dbReference type="PROSITE" id="PS51384">
    <property type="entry name" value="FAD_FR"/>
    <property type="match status" value="1"/>
</dbReference>
<dbReference type="GO" id="GO:0030151">
    <property type="term" value="F:molybdenum ion binding"/>
    <property type="evidence" value="ECO:0007669"/>
    <property type="project" value="InterPro"/>
</dbReference>
<dbReference type="Gene3D" id="2.40.30.10">
    <property type="entry name" value="Translation factors"/>
    <property type="match status" value="1"/>
</dbReference>
<organism evidence="6 7">
    <name type="scientific">Microdochium trichocladiopsis</name>
    <dbReference type="NCBI Taxonomy" id="1682393"/>
    <lineage>
        <taxon>Eukaryota</taxon>
        <taxon>Fungi</taxon>
        <taxon>Dikarya</taxon>
        <taxon>Ascomycota</taxon>
        <taxon>Pezizomycotina</taxon>
        <taxon>Sordariomycetes</taxon>
        <taxon>Xylariomycetidae</taxon>
        <taxon>Xylariales</taxon>
        <taxon>Microdochiaceae</taxon>
        <taxon>Microdochium</taxon>
    </lineage>
</organism>
<sequence length="621" mass="68200">MMAGLPAAPLPPTDVLRSLRIGKVKPFPGQNKVRSAINKLPQQGRIYVSPLGLTGDEQQFELHGGPDKALHQYCSAHYPLWNELAPGRESLFKVGGFGENLSAELLHEGNICIGDKFRLGPEVVIQVSEPRQPCYKLNMRFEYKKASSTAQSTGRTGWYYRVLVPGHVQQGDRFELLERLHPIWSVSQVQNFLYHDTANVEASTVLSQLPELSKYIRDIFTARLVNGVENMAGRLEGDRLPVVWRPYHLVEKTDVTRRVKRLVFEVNESHADIEPGQLEFGQFPHVRLQFGPELAFSRAYSVVAGDMRRFELGVARDDNSRGGSVYMHDEFLVGDKTKVAKGSEAPAPSTLNGHGKDCLADTRKHIFIIGGIGITAFLRDLISPASPLNPANNNNNTEIHYAVRSHEEAAYLSLLPAAQTTIYAKHQHESAAAAPAGTAQRLEPKAVIPASPANVAIYCCGPTSLMEECQKLTTQYAYPRAQVHFESFGSAESGTGQPFEVEIKRSGKVLQVPRDKSLLEVLTEVGFDVDSSCLVGNCGSCVVDYSCGGRKERRGGATATTKNNKGRRDEGEAAAADGDSEEGGRSSIGAWRSRKHRRRIACSAVSVVREVGSLLMSETTY</sequence>
<dbReference type="Gene3D" id="2.40.33.20">
    <property type="entry name" value="PK beta-barrel domain-like"/>
    <property type="match status" value="1"/>
</dbReference>
<dbReference type="GO" id="GO:0030170">
    <property type="term" value="F:pyridoxal phosphate binding"/>
    <property type="evidence" value="ECO:0007669"/>
    <property type="project" value="InterPro"/>
</dbReference>
<evidence type="ECO:0000259" key="4">
    <source>
        <dbReference type="PROSITE" id="PS51340"/>
    </source>
</evidence>
<keyword evidence="7" id="KW-1185">Reference proteome</keyword>
<dbReference type="GeneID" id="70191409"/>
<keyword evidence="6" id="KW-0670">Pyruvate</keyword>
<dbReference type="SUPFAM" id="SSF52343">
    <property type="entry name" value="Ferredoxin reductase-like, C-terminal NADP-linked domain"/>
    <property type="match status" value="1"/>
</dbReference>
<dbReference type="Pfam" id="PF00111">
    <property type="entry name" value="Fer2"/>
    <property type="match status" value="1"/>
</dbReference>
<dbReference type="RefSeq" id="XP_046006825.1">
    <property type="nucleotide sequence ID" value="XM_046161863.1"/>
</dbReference>
<dbReference type="InterPro" id="IPR036010">
    <property type="entry name" value="2Fe-2S_ferredoxin-like_sf"/>
</dbReference>
<keyword evidence="6" id="KW-0808">Transferase</keyword>
<dbReference type="SUPFAM" id="SSF50800">
    <property type="entry name" value="PK beta-barrel domain-like"/>
    <property type="match status" value="1"/>
</dbReference>
<dbReference type="AlphaFoldDB" id="A0A9P9BJW2"/>
<dbReference type="EMBL" id="JAGTJQ010000011">
    <property type="protein sequence ID" value="KAH7018558.1"/>
    <property type="molecule type" value="Genomic_DNA"/>
</dbReference>
<dbReference type="InterPro" id="IPR006058">
    <property type="entry name" value="2Fe2S_fd_BS"/>
</dbReference>
<keyword evidence="6" id="KW-0418">Kinase</keyword>
<proteinExistence type="predicted"/>
<dbReference type="OrthoDB" id="5390at2759"/>
<dbReference type="InterPro" id="IPR012675">
    <property type="entry name" value="Beta-grasp_dom_sf"/>
</dbReference>
<evidence type="ECO:0000256" key="1">
    <source>
        <dbReference type="ARBA" id="ARBA00022714"/>
    </source>
</evidence>
<keyword evidence="1" id="KW-0408">Iron</keyword>
<dbReference type="InterPro" id="IPR011037">
    <property type="entry name" value="Pyrv_Knase-like_insert_dom_sf"/>
</dbReference>
<feature type="region of interest" description="Disordered" evidence="3">
    <location>
        <begin position="551"/>
        <end position="590"/>
    </location>
</feature>
<dbReference type="Pfam" id="PF03473">
    <property type="entry name" value="MOSC"/>
    <property type="match status" value="1"/>
</dbReference>
<dbReference type="PROSITE" id="PS51340">
    <property type="entry name" value="MOSC"/>
    <property type="match status" value="1"/>
</dbReference>
<feature type="domain" description="FAD-binding FR-type" evidence="5">
    <location>
        <begin position="242"/>
        <end position="353"/>
    </location>
</feature>
<accession>A0A9P9BJW2</accession>
<dbReference type="Proteomes" id="UP000756346">
    <property type="component" value="Unassembled WGS sequence"/>
</dbReference>
<feature type="domain" description="MOSC" evidence="4">
    <location>
        <begin position="40"/>
        <end position="177"/>
    </location>
</feature>
<dbReference type="PANTHER" id="PTHR30212">
    <property type="entry name" value="PROTEIN YIIM"/>
    <property type="match status" value="1"/>
</dbReference>
<dbReference type="InterPro" id="IPR017927">
    <property type="entry name" value="FAD-bd_FR_type"/>
</dbReference>
<dbReference type="Pfam" id="PF03475">
    <property type="entry name" value="YiiM_3-alpha"/>
    <property type="match status" value="1"/>
</dbReference>
<name>A0A9P9BJW2_9PEZI</name>
<dbReference type="InterPro" id="IPR005163">
    <property type="entry name" value="Tri_helical_YiiM-like"/>
</dbReference>
<dbReference type="PROSITE" id="PS00197">
    <property type="entry name" value="2FE2S_FER_1"/>
    <property type="match status" value="1"/>
</dbReference>
<dbReference type="GO" id="GO:0051537">
    <property type="term" value="F:2 iron, 2 sulfur cluster binding"/>
    <property type="evidence" value="ECO:0007669"/>
    <property type="project" value="UniProtKB-KW"/>
</dbReference>
<dbReference type="SUPFAM" id="SSF63380">
    <property type="entry name" value="Riboflavin synthase domain-like"/>
    <property type="match status" value="1"/>
</dbReference>
<reference evidence="6" key="1">
    <citation type="journal article" date="2021" name="Nat. Commun.">
        <title>Genetic determinants of endophytism in the Arabidopsis root mycobiome.</title>
        <authorList>
            <person name="Mesny F."/>
            <person name="Miyauchi S."/>
            <person name="Thiergart T."/>
            <person name="Pickel B."/>
            <person name="Atanasova L."/>
            <person name="Karlsson M."/>
            <person name="Huettel B."/>
            <person name="Barry K.W."/>
            <person name="Haridas S."/>
            <person name="Chen C."/>
            <person name="Bauer D."/>
            <person name="Andreopoulos W."/>
            <person name="Pangilinan J."/>
            <person name="LaButti K."/>
            <person name="Riley R."/>
            <person name="Lipzen A."/>
            <person name="Clum A."/>
            <person name="Drula E."/>
            <person name="Henrissat B."/>
            <person name="Kohler A."/>
            <person name="Grigoriev I.V."/>
            <person name="Martin F.M."/>
            <person name="Hacquard S."/>
        </authorList>
    </citation>
    <scope>NUCLEOTIDE SEQUENCE</scope>
    <source>
        <strain evidence="6">MPI-CAGE-CH-0230</strain>
    </source>
</reference>
<keyword evidence="2" id="KW-0411">Iron-sulfur</keyword>
<evidence type="ECO:0000256" key="2">
    <source>
        <dbReference type="ARBA" id="ARBA00023014"/>
    </source>
</evidence>
<dbReference type="GO" id="GO:0016491">
    <property type="term" value="F:oxidoreductase activity"/>
    <property type="evidence" value="ECO:0007669"/>
    <property type="project" value="InterPro"/>
</dbReference>
<dbReference type="Gene3D" id="3.40.50.80">
    <property type="entry name" value="Nucleotide-binding domain of ferredoxin-NADP reductase (FNR) module"/>
    <property type="match status" value="1"/>
</dbReference>